<gene>
    <name evidence="2" type="ORF">TWF506_010046</name>
</gene>
<proteinExistence type="predicted"/>
<dbReference type="Proteomes" id="UP001307849">
    <property type="component" value="Unassembled WGS sequence"/>
</dbReference>
<sequence>MKLRTTIQYLALGLSALHIPIVNAEIRYMTMENFEAWVESNEEAFRTIGEDLRWLRYLVEVDRPLYYGDPEADISRSLETSFGNVRSILEKLQAEPHYGTAVANADQPELPRDNFFLDQLESLNEMVYNFKVNLPQNVWEDRRKKQPIEALTPVEATIQLVGYLIDSGLHRDLASPESVAMWALDAQYIFGPRPWDTEPLHVSYNVASLKTLRAAFKSIYDGFDSISKVIVKVYDTTVARYQNPLDRDVLFSIETPLRRLQNFMFAYESVFSPQPPIKIPVRKPTA</sequence>
<accession>A0AAN8RLS8</accession>
<dbReference type="AlphaFoldDB" id="A0AAN8RLS8"/>
<organism evidence="2 3">
    <name type="scientific">Arthrobotrys conoides</name>
    <dbReference type="NCBI Taxonomy" id="74498"/>
    <lineage>
        <taxon>Eukaryota</taxon>
        <taxon>Fungi</taxon>
        <taxon>Dikarya</taxon>
        <taxon>Ascomycota</taxon>
        <taxon>Pezizomycotina</taxon>
        <taxon>Orbiliomycetes</taxon>
        <taxon>Orbiliales</taxon>
        <taxon>Orbiliaceae</taxon>
        <taxon>Arthrobotrys</taxon>
    </lineage>
</organism>
<feature type="signal peptide" evidence="1">
    <location>
        <begin position="1"/>
        <end position="24"/>
    </location>
</feature>
<comment type="caution">
    <text evidence="2">The sequence shown here is derived from an EMBL/GenBank/DDBJ whole genome shotgun (WGS) entry which is preliminary data.</text>
</comment>
<keyword evidence="1" id="KW-0732">Signal</keyword>
<keyword evidence="3" id="KW-1185">Reference proteome</keyword>
<dbReference type="EMBL" id="JAVHJM010000007">
    <property type="protein sequence ID" value="KAK6510958.1"/>
    <property type="molecule type" value="Genomic_DNA"/>
</dbReference>
<evidence type="ECO:0000256" key="1">
    <source>
        <dbReference type="SAM" id="SignalP"/>
    </source>
</evidence>
<protein>
    <submittedName>
        <fullName evidence="2">Uncharacterized protein</fullName>
    </submittedName>
</protein>
<name>A0AAN8RLS8_9PEZI</name>
<evidence type="ECO:0000313" key="3">
    <source>
        <dbReference type="Proteomes" id="UP001307849"/>
    </source>
</evidence>
<reference evidence="2 3" key="1">
    <citation type="submission" date="2019-10" db="EMBL/GenBank/DDBJ databases">
        <authorList>
            <person name="Palmer J.M."/>
        </authorList>
    </citation>
    <scope>NUCLEOTIDE SEQUENCE [LARGE SCALE GENOMIC DNA]</scope>
    <source>
        <strain evidence="2 3">TWF506</strain>
    </source>
</reference>
<evidence type="ECO:0000313" key="2">
    <source>
        <dbReference type="EMBL" id="KAK6510958.1"/>
    </source>
</evidence>
<feature type="chain" id="PRO_5042964422" evidence="1">
    <location>
        <begin position="25"/>
        <end position="286"/>
    </location>
</feature>